<gene>
    <name evidence="2" type="ORF">N869_00505</name>
</gene>
<dbReference type="Proteomes" id="UP000054314">
    <property type="component" value="Unassembled WGS sequence"/>
</dbReference>
<dbReference type="EMBL" id="AXCZ01000100">
    <property type="protein sequence ID" value="KGM12107.1"/>
    <property type="molecule type" value="Genomic_DNA"/>
</dbReference>
<keyword evidence="3" id="KW-1185">Reference proteome</keyword>
<evidence type="ECO:0000313" key="3">
    <source>
        <dbReference type="Proteomes" id="UP000054314"/>
    </source>
</evidence>
<organism evidence="2 3">
    <name type="scientific">Cellulomonas bogoriensis 69B4 = DSM 16987</name>
    <dbReference type="NCBI Taxonomy" id="1386082"/>
    <lineage>
        <taxon>Bacteria</taxon>
        <taxon>Bacillati</taxon>
        <taxon>Actinomycetota</taxon>
        <taxon>Actinomycetes</taxon>
        <taxon>Micrococcales</taxon>
        <taxon>Cellulomonadaceae</taxon>
        <taxon>Cellulomonas</taxon>
    </lineage>
</organism>
<evidence type="ECO:0008006" key="4">
    <source>
        <dbReference type="Google" id="ProtNLM"/>
    </source>
</evidence>
<dbReference type="RefSeq" id="WP_035060902.1">
    <property type="nucleotide sequence ID" value="NZ_AXCZ01000100.1"/>
</dbReference>
<feature type="transmembrane region" description="Helical" evidence="1">
    <location>
        <begin position="109"/>
        <end position="128"/>
    </location>
</feature>
<protein>
    <recommendedName>
        <fullName evidence="4">PH domain-containing protein</fullName>
    </recommendedName>
</protein>
<name>A0A0A0BWN8_9CELL</name>
<accession>A0A0A0BWN8</accession>
<proteinExistence type="predicted"/>
<evidence type="ECO:0000256" key="1">
    <source>
        <dbReference type="SAM" id="Phobius"/>
    </source>
</evidence>
<keyword evidence="1" id="KW-0812">Transmembrane</keyword>
<feature type="transmembrane region" description="Helical" evidence="1">
    <location>
        <begin position="77"/>
        <end position="97"/>
    </location>
</feature>
<reference evidence="2 3" key="1">
    <citation type="submission" date="2013-08" db="EMBL/GenBank/DDBJ databases">
        <title>Genome sequencing of Cellulomonas bogoriensis 69B4.</title>
        <authorList>
            <person name="Chen F."/>
            <person name="Li Y."/>
            <person name="Wang G."/>
        </authorList>
    </citation>
    <scope>NUCLEOTIDE SEQUENCE [LARGE SCALE GENOMIC DNA]</scope>
    <source>
        <strain evidence="2 3">69B4</strain>
    </source>
</reference>
<keyword evidence="1" id="KW-0472">Membrane</keyword>
<feature type="transmembrane region" description="Helical" evidence="1">
    <location>
        <begin position="28"/>
        <end position="46"/>
    </location>
</feature>
<evidence type="ECO:0000313" key="2">
    <source>
        <dbReference type="EMBL" id="KGM12107.1"/>
    </source>
</evidence>
<keyword evidence="1" id="KW-1133">Transmembrane helix</keyword>
<sequence length="251" mass="26717">MAPFAALGGATFVAVLRGDPDPRAAMGALLLPGTLIGAALYAARTVRPRRLDFRHVRQTRAEESDLPGLALPYSRPVAVGGVVMLACLAASSLVLTVDGWARFGEDSRTIGAAFLAPIGIFAGVVLFGDIARGRIRRGAVILTARGIRHTSWSADAFVPWDAVVAVVPVTTPERAVRVVARPTPGAPPVTRRSRWWGQREVKFAPHLLISTLDVAAPPAVLLEVLDLYARYPALRAELGTAAAVRRFTPHA</sequence>
<comment type="caution">
    <text evidence="2">The sequence shown here is derived from an EMBL/GenBank/DDBJ whole genome shotgun (WGS) entry which is preliminary data.</text>
</comment>
<dbReference type="AlphaFoldDB" id="A0A0A0BWN8"/>